<evidence type="ECO:0000256" key="1">
    <source>
        <dbReference type="SAM" id="Coils"/>
    </source>
</evidence>
<sequence>MPLAVPEPHAHDAPVSPWRHRRRVSGLVLVLVVAAGFAPVPGAVVAQQSLPADPPTASDRAAASGRPATTALVAERSSSRDAAALAAEAAAVADAAERTAEREAAASEAAARAAQQKATDAASEKAAAEKAAAAQTAAAQTAAAKKQAAQKAAEKQAALDAGPARLGARGAKTLAVQKRLVAHGWRVAADGDFGPATDRALRAFQSSRGLTADGVAGDRTVAALNAAPRATSGGTGSASSGGSSSGGSSGGSGAPAKSAPQAASAPSGGVVAQTNWYRAQAGCGPLSVDSRLGAAAQGHVNDMAAKGYFAHDSLDGTTFDQRIRRAGYGAPGGENLARGQSSATQVLRDWMASPGHRANIVNCAFRTIGVGQSGSYWAQDFGY</sequence>
<reference evidence="6 7" key="1">
    <citation type="submission" date="2017-11" db="EMBL/GenBank/DDBJ databases">
        <title>Genomic Encyclopedia of Archaeal and Bacterial Type Strains, Phase II (KMG-II): From Individual Species to Whole Genera.</title>
        <authorList>
            <person name="Goeker M."/>
        </authorList>
    </citation>
    <scope>NUCLEOTIDE SEQUENCE [LARGE SCALE GENOMIC DNA]</scope>
    <source>
        <strain evidence="6 7">DSM 25478</strain>
    </source>
</reference>
<evidence type="ECO:0000259" key="5">
    <source>
        <dbReference type="Pfam" id="PF01471"/>
    </source>
</evidence>
<evidence type="ECO:0000313" key="7">
    <source>
        <dbReference type="Proteomes" id="UP000231693"/>
    </source>
</evidence>
<comment type="caution">
    <text evidence="6">The sequence shown here is derived from an EMBL/GenBank/DDBJ whole genome shotgun (WGS) entry which is preliminary data.</text>
</comment>
<dbReference type="Pfam" id="PF01471">
    <property type="entry name" value="PG_binding_1"/>
    <property type="match status" value="1"/>
</dbReference>
<feature type="region of interest" description="Disordered" evidence="2">
    <location>
        <begin position="226"/>
        <end position="267"/>
    </location>
</feature>
<gene>
    <name evidence="6" type="ORF">CLV28_0897</name>
</gene>
<dbReference type="SUPFAM" id="SSF47090">
    <property type="entry name" value="PGBD-like"/>
    <property type="match status" value="1"/>
</dbReference>
<dbReference type="SUPFAM" id="SSF55797">
    <property type="entry name" value="PR-1-like"/>
    <property type="match status" value="1"/>
</dbReference>
<dbReference type="CDD" id="cd05379">
    <property type="entry name" value="CAP_bacterial"/>
    <property type="match status" value="1"/>
</dbReference>
<protein>
    <submittedName>
        <fullName evidence="6">Uncharacterized protein YkwD</fullName>
    </submittedName>
</protein>
<keyword evidence="7" id="KW-1185">Reference proteome</keyword>
<feature type="transmembrane region" description="Helical" evidence="3">
    <location>
        <begin position="26"/>
        <end position="46"/>
    </location>
</feature>
<name>A0A2M9D0F5_9CELL</name>
<accession>A0A2M9D0F5</accession>
<feature type="compositionally biased region" description="Low complexity" evidence="2">
    <location>
        <begin position="226"/>
        <end position="242"/>
    </location>
</feature>
<feature type="coiled-coil region" evidence="1">
    <location>
        <begin position="97"/>
        <end position="131"/>
    </location>
</feature>
<dbReference type="Gene3D" id="3.40.33.10">
    <property type="entry name" value="CAP"/>
    <property type="match status" value="1"/>
</dbReference>
<dbReference type="EMBL" id="PGFE01000001">
    <property type="protein sequence ID" value="PJJ77672.1"/>
    <property type="molecule type" value="Genomic_DNA"/>
</dbReference>
<evidence type="ECO:0000256" key="3">
    <source>
        <dbReference type="SAM" id="Phobius"/>
    </source>
</evidence>
<feature type="domain" description="Peptidoglycan binding-like" evidence="5">
    <location>
        <begin position="170"/>
        <end position="224"/>
    </location>
</feature>
<dbReference type="PANTHER" id="PTHR31157:SF1">
    <property type="entry name" value="SCP DOMAIN-CONTAINING PROTEIN"/>
    <property type="match status" value="1"/>
</dbReference>
<evidence type="ECO:0000259" key="4">
    <source>
        <dbReference type="Pfam" id="PF00188"/>
    </source>
</evidence>
<evidence type="ECO:0000313" key="6">
    <source>
        <dbReference type="EMBL" id="PJJ77672.1"/>
    </source>
</evidence>
<dbReference type="InterPro" id="IPR036366">
    <property type="entry name" value="PGBDSf"/>
</dbReference>
<proteinExistence type="predicted"/>
<dbReference type="Proteomes" id="UP000231693">
    <property type="component" value="Unassembled WGS sequence"/>
</dbReference>
<keyword evidence="3" id="KW-0812">Transmembrane</keyword>
<keyword evidence="3" id="KW-0472">Membrane</keyword>
<dbReference type="AlphaFoldDB" id="A0A2M9D0F5"/>
<feature type="compositionally biased region" description="Low complexity" evidence="2">
    <location>
        <begin position="254"/>
        <end position="267"/>
    </location>
</feature>
<feature type="domain" description="SCP" evidence="4">
    <location>
        <begin position="273"/>
        <end position="374"/>
    </location>
</feature>
<dbReference type="InterPro" id="IPR035940">
    <property type="entry name" value="CAP_sf"/>
</dbReference>
<dbReference type="Gene3D" id="1.10.101.10">
    <property type="entry name" value="PGBD-like superfamily/PGBD"/>
    <property type="match status" value="1"/>
</dbReference>
<keyword evidence="3" id="KW-1133">Transmembrane helix</keyword>
<dbReference type="InterPro" id="IPR014044">
    <property type="entry name" value="CAP_dom"/>
</dbReference>
<dbReference type="Pfam" id="PF00188">
    <property type="entry name" value="CAP"/>
    <property type="match status" value="1"/>
</dbReference>
<evidence type="ECO:0000256" key="2">
    <source>
        <dbReference type="SAM" id="MobiDB-lite"/>
    </source>
</evidence>
<dbReference type="InterPro" id="IPR002477">
    <property type="entry name" value="Peptidoglycan-bd-like"/>
</dbReference>
<feature type="compositionally biased region" description="Gly residues" evidence="2">
    <location>
        <begin position="243"/>
        <end position="253"/>
    </location>
</feature>
<dbReference type="InterPro" id="IPR036365">
    <property type="entry name" value="PGBD-like_sf"/>
</dbReference>
<dbReference type="PANTHER" id="PTHR31157">
    <property type="entry name" value="SCP DOMAIN-CONTAINING PROTEIN"/>
    <property type="match status" value="1"/>
</dbReference>
<keyword evidence="1" id="KW-0175">Coiled coil</keyword>
<organism evidence="6 7">
    <name type="scientific">Sediminihabitans luteus</name>
    <dbReference type="NCBI Taxonomy" id="1138585"/>
    <lineage>
        <taxon>Bacteria</taxon>
        <taxon>Bacillati</taxon>
        <taxon>Actinomycetota</taxon>
        <taxon>Actinomycetes</taxon>
        <taxon>Micrococcales</taxon>
        <taxon>Cellulomonadaceae</taxon>
        <taxon>Sediminihabitans</taxon>
    </lineage>
</organism>